<comment type="caution">
    <text evidence="3">The sequence shown here is derived from an EMBL/GenBank/DDBJ whole genome shotgun (WGS) entry which is preliminary data.</text>
</comment>
<dbReference type="InterPro" id="IPR029062">
    <property type="entry name" value="Class_I_gatase-like"/>
</dbReference>
<keyword evidence="4" id="KW-1185">Reference proteome</keyword>
<proteinExistence type="predicted"/>
<organism evidence="3 4">
    <name type="scientific">Sutcliffiella rhizosphaerae</name>
    <dbReference type="NCBI Taxonomy" id="2880967"/>
    <lineage>
        <taxon>Bacteria</taxon>
        <taxon>Bacillati</taxon>
        <taxon>Bacillota</taxon>
        <taxon>Bacilli</taxon>
        <taxon>Bacillales</taxon>
        <taxon>Bacillaceae</taxon>
        <taxon>Sutcliffiella</taxon>
    </lineage>
</organism>
<keyword evidence="1" id="KW-1133">Transmembrane helix</keyword>
<evidence type="ECO:0000256" key="1">
    <source>
        <dbReference type="SAM" id="Phobius"/>
    </source>
</evidence>
<dbReference type="Proteomes" id="UP000789833">
    <property type="component" value="Unassembled WGS sequence"/>
</dbReference>
<feature type="signal peptide" evidence="2">
    <location>
        <begin position="1"/>
        <end position="27"/>
    </location>
</feature>
<evidence type="ECO:0000313" key="3">
    <source>
        <dbReference type="EMBL" id="CAG9621993.1"/>
    </source>
</evidence>
<keyword evidence="1" id="KW-0472">Membrane</keyword>
<sequence>MKAFAQVKILLLFMLLGYFFYPSGASAAASLEVKVEYGVENKVQMSKGHTIRIEVANKGEDVKGDFVVFSNPTYNMAGSYVVPMELEAGGTKTIELAIKGSSDYYSYNNTGTSNNFVSFYEGGVEKGKEVKLSGNANSKPRFIGDNRVVLGVLSNKHDAVNYLKLYKFHNESMELLNVDSHHISTESYGLEMFDILLVHDFSLATLTENQQNAIKSWVKNGGSLVYDTKVGIGQDLGNLSDFLLMAPKTETTIKELNEDSRFPNIPIFTGELLQNDSNILTKDNDTPITLVNKVGTGYVTQITSNLSSPQWAEWSEGNKWWSSVLQKISSKSPNSYRQPIMEELSHQLTPVSEAFPGSIVSVPLLISAFIFYLIILIPVLYLALRKMDKREHSWWIIPSIAILTSITVFGVGAKDRISGTQVNEASVLLLDNEIGAASGYGSSTILTNSGGDYLVSTDKVASLFPITFGYNDNIDLKKHYAYINSGVVGTDITYKDVEYWSIRSSIGTINSASLGKIDYDIFVKDGKVQGTISNQLSYELTDVFILSGSNSHSLGIIKAGESVEVDYEIAKGNIANALTSPQMNAAAKAFPGFTSYNHYGPSGNKVEKEELDKFKKFQLLDLLMYKKDLLSISDHPVLVGYVSEDILGTKVNGKSVNPNAINLVVLPIEINNIGGGSFSFTEESMNKSISVAEGSNGSIHHNGLDFGEQYVYTSNGTFTLSYTLPDMIDLTKDDIQGIQLKLRSRNMEVEYFIYNHSTNELEPLDNKPTITLENKLKHYISEQGTIDLSLQVSNMDSDIQVPGIQVEGEIKE</sequence>
<gene>
    <name evidence="3" type="ORF">BACCIP111883_02784</name>
</gene>
<feature type="transmembrane region" description="Helical" evidence="1">
    <location>
        <begin position="360"/>
        <end position="382"/>
    </location>
</feature>
<evidence type="ECO:0000256" key="2">
    <source>
        <dbReference type="SAM" id="SignalP"/>
    </source>
</evidence>
<keyword evidence="2" id="KW-0732">Signal</keyword>
<name>A0ABM8YPY9_9BACI</name>
<feature type="chain" id="PRO_5046694163" evidence="2">
    <location>
        <begin position="28"/>
        <end position="812"/>
    </location>
</feature>
<protein>
    <submittedName>
        <fullName evidence="3">Uncharacterized protein</fullName>
    </submittedName>
</protein>
<accession>A0ABM8YPY9</accession>
<feature type="transmembrane region" description="Helical" evidence="1">
    <location>
        <begin position="394"/>
        <end position="413"/>
    </location>
</feature>
<keyword evidence="1" id="KW-0812">Transmembrane</keyword>
<evidence type="ECO:0000313" key="4">
    <source>
        <dbReference type="Proteomes" id="UP000789833"/>
    </source>
</evidence>
<reference evidence="3 4" key="1">
    <citation type="submission" date="2021-10" db="EMBL/GenBank/DDBJ databases">
        <authorList>
            <person name="Criscuolo A."/>
        </authorList>
    </citation>
    <scope>NUCLEOTIDE SEQUENCE [LARGE SCALE GENOMIC DNA]</scope>
    <source>
        <strain evidence="4">CIP 111883</strain>
    </source>
</reference>
<dbReference type="SUPFAM" id="SSF52317">
    <property type="entry name" value="Class I glutamine amidotransferase-like"/>
    <property type="match status" value="1"/>
</dbReference>
<dbReference type="EMBL" id="CAKJTJ010000015">
    <property type="protein sequence ID" value="CAG9621993.1"/>
    <property type="molecule type" value="Genomic_DNA"/>
</dbReference>
<dbReference type="RefSeq" id="WP_230502064.1">
    <property type="nucleotide sequence ID" value="NZ_CAKJTJ010000015.1"/>
</dbReference>